<name>A0A1E5VD26_9POAL</name>
<keyword evidence="3" id="KW-1185">Reference proteome</keyword>
<dbReference type="AlphaFoldDB" id="A0A1E5VD26"/>
<feature type="region of interest" description="Disordered" evidence="1">
    <location>
        <begin position="129"/>
        <end position="152"/>
    </location>
</feature>
<proteinExistence type="predicted"/>
<sequence length="152" mass="16945">MHAREASVVTVTAWVLRADVLLKIVARSDTRTLVRCAALCKALRRNILSLGFLRCVTGQENPAERIVPPCLLGYLHTHDKQEEDEEVQAALFSIVHPDPATVPAVGSFSDEHLTRFISHSTADLLSGYKQAHHVPRRPRRPPPPQHQPAQEI</sequence>
<dbReference type="Proteomes" id="UP000095767">
    <property type="component" value="Unassembled WGS sequence"/>
</dbReference>
<feature type="compositionally biased region" description="Basic residues" evidence="1">
    <location>
        <begin position="130"/>
        <end position="140"/>
    </location>
</feature>
<reference evidence="2 3" key="1">
    <citation type="submission" date="2016-09" db="EMBL/GenBank/DDBJ databases">
        <title>The draft genome of Dichanthelium oligosanthes: A C3 panicoid grass species.</title>
        <authorList>
            <person name="Studer A.J."/>
            <person name="Schnable J.C."/>
            <person name="Brutnell T.P."/>
        </authorList>
    </citation>
    <scope>NUCLEOTIDE SEQUENCE [LARGE SCALE GENOMIC DNA]</scope>
    <source>
        <strain evidence="3">cv. Kellogg 1175</strain>
        <tissue evidence="2">Leaf</tissue>
    </source>
</reference>
<dbReference type="EMBL" id="LWDX02043641">
    <property type="protein sequence ID" value="OEL23056.1"/>
    <property type="molecule type" value="Genomic_DNA"/>
</dbReference>
<evidence type="ECO:0008006" key="4">
    <source>
        <dbReference type="Google" id="ProtNLM"/>
    </source>
</evidence>
<dbReference type="OrthoDB" id="10570921at2759"/>
<dbReference type="PANTHER" id="PTHR35828:SF50">
    <property type="entry name" value="F-BOX DOMAIN-CONTAINING PROTEIN"/>
    <property type="match status" value="1"/>
</dbReference>
<dbReference type="PANTHER" id="PTHR35828">
    <property type="entry name" value="OS08G0203800 PROTEIN-RELATED"/>
    <property type="match status" value="1"/>
</dbReference>
<evidence type="ECO:0000256" key="1">
    <source>
        <dbReference type="SAM" id="MobiDB-lite"/>
    </source>
</evidence>
<comment type="caution">
    <text evidence="2">The sequence shown here is derived from an EMBL/GenBank/DDBJ whole genome shotgun (WGS) entry which is preliminary data.</text>
</comment>
<gene>
    <name evidence="2" type="ORF">BAE44_0015924</name>
</gene>
<evidence type="ECO:0000313" key="2">
    <source>
        <dbReference type="EMBL" id="OEL23056.1"/>
    </source>
</evidence>
<organism evidence="2 3">
    <name type="scientific">Dichanthelium oligosanthes</name>
    <dbReference type="NCBI Taxonomy" id="888268"/>
    <lineage>
        <taxon>Eukaryota</taxon>
        <taxon>Viridiplantae</taxon>
        <taxon>Streptophyta</taxon>
        <taxon>Embryophyta</taxon>
        <taxon>Tracheophyta</taxon>
        <taxon>Spermatophyta</taxon>
        <taxon>Magnoliopsida</taxon>
        <taxon>Liliopsida</taxon>
        <taxon>Poales</taxon>
        <taxon>Poaceae</taxon>
        <taxon>PACMAD clade</taxon>
        <taxon>Panicoideae</taxon>
        <taxon>Panicodae</taxon>
        <taxon>Paniceae</taxon>
        <taxon>Dichantheliinae</taxon>
        <taxon>Dichanthelium</taxon>
    </lineage>
</organism>
<evidence type="ECO:0000313" key="3">
    <source>
        <dbReference type="Proteomes" id="UP000095767"/>
    </source>
</evidence>
<accession>A0A1E5VD26</accession>
<protein>
    <recommendedName>
        <fullName evidence="4">F-box domain-containing protein</fullName>
    </recommendedName>
</protein>